<accession>A0A073J122</accession>
<dbReference type="RefSeq" id="WP_051682883.1">
    <property type="nucleotide sequence ID" value="NZ_JAXDSK010000026.1"/>
</dbReference>
<evidence type="ECO:0000313" key="3">
    <source>
        <dbReference type="Proteomes" id="UP000027665"/>
    </source>
</evidence>
<keyword evidence="3" id="KW-1185">Reference proteome</keyword>
<dbReference type="InterPro" id="IPR023093">
    <property type="entry name" value="ScpA-like_C"/>
</dbReference>
<name>A0A073J122_9BACT</name>
<sequence length="267" mass="30143">MTEETKANGNIGENKAAGFEVRLGSFSGPLDLLCHLVESRELDALKLNLTEVVGQYISFLVKAKGATLNEMAEFFAFASRLVLRKVNSLFPLSAEDDETGEAPLDDCEDFIEGEGELAEIIERYKPYRAAGLLLGSLKEEREKCFLRVTDEEDNYYYDIGDLDTLALKWWETLALYEERVHAERYDEESTLWDEIPDAMPEERQIEERMEELISVLRGKKMSFGELLADKSAKTVIVTLLALLEMSRLGMVRIIQPETLGGVEIAAD</sequence>
<dbReference type="GeneID" id="90984539"/>
<dbReference type="STRING" id="2754.EH55_11145"/>
<reference evidence="2 3" key="1">
    <citation type="submission" date="2014-04" db="EMBL/GenBank/DDBJ databases">
        <title>Draft Genome Sequence of Synergistes jonesii.</title>
        <authorList>
            <person name="Coil D.A."/>
            <person name="Eisen J.A."/>
            <person name="Holland-Moritz H.E."/>
        </authorList>
    </citation>
    <scope>NUCLEOTIDE SEQUENCE [LARGE SCALE GENOMIC DNA]</scope>
    <source>
        <strain evidence="2 3">78-1</strain>
    </source>
</reference>
<proteinExistence type="predicted"/>
<organism evidence="2 3">
    <name type="scientific">Synergistes jonesii</name>
    <dbReference type="NCBI Taxonomy" id="2754"/>
    <lineage>
        <taxon>Bacteria</taxon>
        <taxon>Thermotogati</taxon>
        <taxon>Synergistota</taxon>
        <taxon>Synergistia</taxon>
        <taxon>Synergistales</taxon>
        <taxon>Synergistaceae</taxon>
        <taxon>Synergistes</taxon>
    </lineage>
</organism>
<comment type="caution">
    <text evidence="2">The sequence shown here is derived from an EMBL/GenBank/DDBJ whole genome shotgun (WGS) entry which is preliminary data.</text>
</comment>
<dbReference type="Proteomes" id="UP000027665">
    <property type="component" value="Unassembled WGS sequence"/>
</dbReference>
<dbReference type="PANTHER" id="PTHR33969">
    <property type="entry name" value="SEGREGATION AND CONDENSATION PROTEIN A"/>
    <property type="match status" value="1"/>
</dbReference>
<dbReference type="eggNOG" id="COG1354">
    <property type="taxonomic scope" value="Bacteria"/>
</dbReference>
<evidence type="ECO:0000313" key="2">
    <source>
        <dbReference type="EMBL" id="KEJ91392.1"/>
    </source>
</evidence>
<dbReference type="Gene3D" id="1.10.10.580">
    <property type="entry name" value="Structural maintenance of chromosome 1. Chain E"/>
    <property type="match status" value="1"/>
</dbReference>
<dbReference type="OrthoDB" id="9811016at2"/>
<dbReference type="AlphaFoldDB" id="A0A073J122"/>
<dbReference type="Pfam" id="PF02616">
    <property type="entry name" value="SMC_ScpA"/>
    <property type="match status" value="1"/>
</dbReference>
<dbReference type="EMBL" id="JMKI01000051">
    <property type="protein sequence ID" value="KEJ91392.1"/>
    <property type="molecule type" value="Genomic_DNA"/>
</dbReference>
<dbReference type="InterPro" id="IPR003768">
    <property type="entry name" value="ScpA"/>
</dbReference>
<protein>
    <recommendedName>
        <fullName evidence="1">Segregation and condensation protein A</fullName>
    </recommendedName>
</protein>
<dbReference type="PANTHER" id="PTHR33969:SF2">
    <property type="entry name" value="SEGREGATION AND CONDENSATION PROTEIN A"/>
    <property type="match status" value="1"/>
</dbReference>
<gene>
    <name evidence="2" type="ORF">EH55_11145</name>
</gene>
<dbReference type="Gene3D" id="6.10.250.2410">
    <property type="match status" value="1"/>
</dbReference>
<evidence type="ECO:0000256" key="1">
    <source>
        <dbReference type="ARBA" id="ARBA00044777"/>
    </source>
</evidence>